<sequence length="147" mass="16513">MDIAQWAETVLALDVRDFPAERGRTAYGSGGPGYHLAELATSGDFWEDDGTEREETEAQFGFEREALAQRLREHLGQADHFGLHSTFERTAAGEDVDEPWASLSAHVPDLLLWRSPRTGRWVALGVSQWDRELPFQLLAVVTDVDPY</sequence>
<evidence type="ECO:0000313" key="2">
    <source>
        <dbReference type="Proteomes" id="UP000034196"/>
    </source>
</evidence>
<gene>
    <name evidence="1" type="ORF">WN71_015870</name>
</gene>
<reference evidence="1" key="1">
    <citation type="submission" date="2016-10" db="EMBL/GenBank/DDBJ databases">
        <title>Genome sequence of Streptomyces mangrovisoli MUSC 149.</title>
        <authorList>
            <person name="Lee L.-H."/>
            <person name="Ser H.-L."/>
        </authorList>
    </citation>
    <scope>NUCLEOTIDE SEQUENCE [LARGE SCALE GENOMIC DNA]</scope>
    <source>
        <strain evidence="1">MUSC 149</strain>
    </source>
</reference>
<dbReference type="EMBL" id="LAVA02000034">
    <property type="protein sequence ID" value="OIJ66900.1"/>
    <property type="molecule type" value="Genomic_DNA"/>
</dbReference>
<comment type="caution">
    <text evidence="1">The sequence shown here is derived from an EMBL/GenBank/DDBJ whole genome shotgun (WGS) entry which is preliminary data.</text>
</comment>
<dbReference type="RefSeq" id="WP_046587588.1">
    <property type="nucleotide sequence ID" value="NZ_LAVA02000034.1"/>
</dbReference>
<evidence type="ECO:0000313" key="1">
    <source>
        <dbReference type="EMBL" id="OIJ66900.1"/>
    </source>
</evidence>
<dbReference type="OrthoDB" id="3478947at2"/>
<protein>
    <submittedName>
        <fullName evidence="1">Uncharacterized protein</fullName>
    </submittedName>
</protein>
<dbReference type="AlphaFoldDB" id="A0A1J4NZJ9"/>
<dbReference type="Proteomes" id="UP000034196">
    <property type="component" value="Unassembled WGS sequence"/>
</dbReference>
<organism evidence="1 2">
    <name type="scientific">Streptomyces mangrovisoli</name>
    <dbReference type="NCBI Taxonomy" id="1428628"/>
    <lineage>
        <taxon>Bacteria</taxon>
        <taxon>Bacillati</taxon>
        <taxon>Actinomycetota</taxon>
        <taxon>Actinomycetes</taxon>
        <taxon>Kitasatosporales</taxon>
        <taxon>Streptomycetaceae</taxon>
        <taxon>Streptomyces</taxon>
    </lineage>
</organism>
<keyword evidence="2" id="KW-1185">Reference proteome</keyword>
<accession>A0A1J4NZJ9</accession>
<name>A0A1J4NZJ9_9ACTN</name>
<proteinExistence type="predicted"/>
<dbReference type="STRING" id="1428628.WN71_015870"/>